<comment type="subunit">
    <text evidence="11">Heterotetramer of 2 PyrK and 2 PyrD type B subunits.</text>
</comment>
<dbReference type="GO" id="GO:0016491">
    <property type="term" value="F:oxidoreductase activity"/>
    <property type="evidence" value="ECO:0007669"/>
    <property type="project" value="InterPro"/>
</dbReference>
<dbReference type="PIRSF" id="PIRSF006816">
    <property type="entry name" value="Cyc3_hyd_g"/>
    <property type="match status" value="1"/>
</dbReference>
<evidence type="ECO:0000256" key="10">
    <source>
        <dbReference type="ARBA" id="ARBA00023014"/>
    </source>
</evidence>
<keyword evidence="10 11" id="KW-0411">Iron-sulfur</keyword>
<feature type="binding site" evidence="11 12">
    <location>
        <begin position="48"/>
        <end position="51"/>
    </location>
    <ligand>
        <name>FAD</name>
        <dbReference type="ChEBI" id="CHEBI:57692"/>
    </ligand>
</feature>
<feature type="binding site" evidence="11 13">
    <location>
        <position position="243"/>
    </location>
    <ligand>
        <name>[2Fe-2S] cluster</name>
        <dbReference type="ChEBI" id="CHEBI:190135"/>
    </ligand>
</feature>
<evidence type="ECO:0000256" key="6">
    <source>
        <dbReference type="ARBA" id="ARBA00022827"/>
    </source>
</evidence>
<evidence type="ECO:0000256" key="1">
    <source>
        <dbReference type="ARBA" id="ARBA00006422"/>
    </source>
</evidence>
<gene>
    <name evidence="11" type="primary">pyrK</name>
    <name evidence="15" type="ORF">JHK64_03930</name>
</gene>
<keyword evidence="16" id="KW-1185">Reference proteome</keyword>
<keyword evidence="9 11" id="KW-0408">Iron</keyword>
<evidence type="ECO:0000256" key="12">
    <source>
        <dbReference type="PIRSR" id="PIRSR006816-1"/>
    </source>
</evidence>
<evidence type="ECO:0000256" key="4">
    <source>
        <dbReference type="ARBA" id="ARBA00022714"/>
    </source>
</evidence>
<comment type="cofactor">
    <cofactor evidence="11 12">
        <name>FAD</name>
        <dbReference type="ChEBI" id="CHEBI:57692"/>
    </cofactor>
    <text evidence="11 12">Binds 1 FAD per subunit.</text>
</comment>
<dbReference type="RefSeq" id="WP_199567706.1">
    <property type="nucleotide sequence ID" value="NZ_JAENBP010000004.1"/>
</dbReference>
<dbReference type="CDD" id="cd06218">
    <property type="entry name" value="DHOD_e_trans"/>
    <property type="match status" value="1"/>
</dbReference>
<keyword evidence="7 11" id="KW-0665">Pyrimidine biosynthesis</keyword>
<evidence type="ECO:0000256" key="8">
    <source>
        <dbReference type="ARBA" id="ARBA00022982"/>
    </source>
</evidence>
<evidence type="ECO:0000256" key="13">
    <source>
        <dbReference type="PIRSR" id="PIRSR006816-2"/>
    </source>
</evidence>
<keyword evidence="3 11" id="KW-0285">Flavoprotein</keyword>
<keyword evidence="8 11" id="KW-0249">Electron transport</keyword>
<evidence type="ECO:0000256" key="7">
    <source>
        <dbReference type="ARBA" id="ARBA00022975"/>
    </source>
</evidence>
<dbReference type="InterPro" id="IPR017938">
    <property type="entry name" value="Riboflavin_synthase-like_b-brl"/>
</dbReference>
<keyword evidence="5 11" id="KW-0479">Metal-binding</keyword>
<dbReference type="Gene3D" id="3.40.50.80">
    <property type="entry name" value="Nucleotide-binding domain of ferredoxin-NADP reductase (FNR) module"/>
    <property type="match status" value="1"/>
</dbReference>
<dbReference type="GO" id="GO:0044205">
    <property type="term" value="P:'de novo' UMP biosynthetic process"/>
    <property type="evidence" value="ECO:0007669"/>
    <property type="project" value="UniProtKB-UniRule"/>
</dbReference>
<comment type="cofactor">
    <cofactor evidence="13">
        <name>[2Fe-2S] cluster</name>
        <dbReference type="ChEBI" id="CHEBI:190135"/>
    </cofactor>
    <text evidence="13">Binds 1 [2Fe-2S] cluster per subunit.</text>
</comment>
<evidence type="ECO:0000256" key="2">
    <source>
        <dbReference type="ARBA" id="ARBA00022448"/>
    </source>
</evidence>
<dbReference type="GO" id="GO:0050660">
    <property type="term" value="F:flavin adenine dinucleotide binding"/>
    <property type="evidence" value="ECO:0007669"/>
    <property type="project" value="InterPro"/>
</dbReference>
<dbReference type="SUPFAM" id="SSF52343">
    <property type="entry name" value="Ferredoxin reductase-like, C-terminal NADP-linked domain"/>
    <property type="match status" value="1"/>
</dbReference>
<dbReference type="EMBL" id="JAENBP010000004">
    <property type="protein sequence ID" value="MBJ8349782.1"/>
    <property type="molecule type" value="Genomic_DNA"/>
</dbReference>
<comment type="caution">
    <text evidence="11">Lacks conserved residue(s) required for the propagation of feature annotation.</text>
</comment>
<dbReference type="InterPro" id="IPR039261">
    <property type="entry name" value="FNR_nucleotide-bd"/>
</dbReference>
<dbReference type="PANTHER" id="PTHR43513">
    <property type="entry name" value="DIHYDROOROTATE DEHYDROGENASE B (NAD(+)), ELECTRON TRANSFER SUBUNIT"/>
    <property type="match status" value="1"/>
</dbReference>
<evidence type="ECO:0000256" key="9">
    <source>
        <dbReference type="ARBA" id="ARBA00023004"/>
    </source>
</evidence>
<dbReference type="InterPro" id="IPR037117">
    <property type="entry name" value="Dihydroorotate_DH_ele_sf"/>
</dbReference>
<evidence type="ECO:0000313" key="15">
    <source>
        <dbReference type="EMBL" id="MBJ8349782.1"/>
    </source>
</evidence>
<dbReference type="GO" id="GO:0046872">
    <property type="term" value="F:metal ion binding"/>
    <property type="evidence" value="ECO:0007669"/>
    <property type="project" value="UniProtKB-KW"/>
</dbReference>
<organism evidence="15 16">
    <name type="scientific">Streptococcus zalophi</name>
    <dbReference type="NCBI Taxonomy" id="640031"/>
    <lineage>
        <taxon>Bacteria</taxon>
        <taxon>Bacillati</taxon>
        <taxon>Bacillota</taxon>
        <taxon>Bacilli</taxon>
        <taxon>Lactobacillales</taxon>
        <taxon>Streptococcaceae</taxon>
        <taxon>Streptococcus</taxon>
    </lineage>
</organism>
<feature type="binding site" evidence="11 12">
    <location>
        <begin position="76"/>
        <end position="77"/>
    </location>
    <ligand>
        <name>FAD</name>
        <dbReference type="ChEBI" id="CHEBI:57692"/>
    </ligand>
</feature>
<evidence type="ECO:0000259" key="14">
    <source>
        <dbReference type="PROSITE" id="PS51384"/>
    </source>
</evidence>
<dbReference type="AlphaFoldDB" id="A0A934P9X0"/>
<comment type="pathway">
    <text evidence="11">Pyrimidine metabolism; UMP biosynthesis via de novo pathway; orotate from (S)-dihydroorotate (NAD(+) route): step 1/1.</text>
</comment>
<keyword evidence="6 11" id="KW-0274">FAD</keyword>
<dbReference type="GO" id="GO:0051537">
    <property type="term" value="F:2 iron, 2 sulfur cluster binding"/>
    <property type="evidence" value="ECO:0007669"/>
    <property type="project" value="UniProtKB-KW"/>
</dbReference>
<dbReference type="Gene3D" id="2.10.240.10">
    <property type="entry name" value="Dihydroorotate dehydrogenase, electron transfer subunit"/>
    <property type="match status" value="1"/>
</dbReference>
<comment type="caution">
    <text evidence="15">The sequence shown here is derived from an EMBL/GenBank/DDBJ whole genome shotgun (WGS) entry which is preliminary data.</text>
</comment>
<evidence type="ECO:0000313" key="16">
    <source>
        <dbReference type="Proteomes" id="UP000644875"/>
    </source>
</evidence>
<dbReference type="SUPFAM" id="SSF63380">
    <property type="entry name" value="Riboflavin synthase domain-like"/>
    <property type="match status" value="1"/>
</dbReference>
<keyword evidence="2 11" id="KW-0813">Transport</keyword>
<dbReference type="PANTHER" id="PTHR43513:SF3">
    <property type="entry name" value="DIHYDROOROTATE DEHYDROGENASE B (NAD(+)), ELECTRON TRANSFER SUBUNIT-RELATED"/>
    <property type="match status" value="1"/>
</dbReference>
<sequence length="275" mass="29933">MLRERFTIIKHNRIAKDVFQLELSGDVSQISAPGQFVNLQIPGFYLRRPISICDWTIDNNAKESRLLLIYKVVGEGTNKLSQSAIGEELELLLPLGTGFDVSKTTSNTVLCGGGVGVPPLVGLARQMIAEGKTPQVLLGFNSKEDIFGLTLFQELGIEPLVTTVDGSQGTKGFVTDVLKNLTFDYICCCGPEGMLKAIHSLLLANAKEASKDISTKSQSLRTQNSVDGQFSLEARMACGFGACMGCSKKTKTGYKRICKEGPVFEKSELIWEVAR</sequence>
<feature type="domain" description="FAD-binding FR-type" evidence="14">
    <location>
        <begin position="1"/>
        <end position="101"/>
    </location>
</feature>
<dbReference type="InterPro" id="IPR019480">
    <property type="entry name" value="Dihydroorotate_DH_Fe-S-bd"/>
</dbReference>
<dbReference type="InterPro" id="IPR017927">
    <property type="entry name" value="FAD-bd_FR_type"/>
</dbReference>
<evidence type="ECO:0000256" key="11">
    <source>
        <dbReference type="HAMAP-Rule" id="MF_01211"/>
    </source>
</evidence>
<comment type="cofactor">
    <cofactor evidence="11">
        <name>[2Fe-2S] cluster</name>
        <dbReference type="ChEBI" id="CHEBI:190135"/>
    </cofactor>
    <text evidence="11">Binds 1 [2Fe-2S] cluster per subunit.</text>
</comment>
<dbReference type="Pfam" id="PF10418">
    <property type="entry name" value="DHODB_Fe-S_bind"/>
    <property type="match status" value="1"/>
</dbReference>
<feature type="binding site" evidence="11 13">
    <location>
        <position position="258"/>
    </location>
    <ligand>
        <name>[2Fe-2S] cluster</name>
        <dbReference type="ChEBI" id="CHEBI:190135"/>
    </ligand>
</feature>
<comment type="similarity">
    <text evidence="1 11">Belongs to the PyrK family.</text>
</comment>
<evidence type="ECO:0000256" key="5">
    <source>
        <dbReference type="ARBA" id="ARBA00022723"/>
    </source>
</evidence>
<dbReference type="Proteomes" id="UP000644875">
    <property type="component" value="Unassembled WGS sequence"/>
</dbReference>
<dbReference type="InterPro" id="IPR012165">
    <property type="entry name" value="Cyt_c3_hydrogenase_gsu"/>
</dbReference>
<feature type="binding site" evidence="11 13">
    <location>
        <position position="238"/>
    </location>
    <ligand>
        <name>[2Fe-2S] cluster</name>
        <dbReference type="ChEBI" id="CHEBI:190135"/>
    </ligand>
</feature>
<dbReference type="Gene3D" id="2.40.30.10">
    <property type="entry name" value="Translation factors"/>
    <property type="match status" value="1"/>
</dbReference>
<protein>
    <recommendedName>
        <fullName evidence="11">Dihydroorotate dehydrogenase B (NAD(+)), electron transfer subunit</fullName>
    </recommendedName>
    <alternativeName>
        <fullName evidence="11">Dihydroorotate oxidase B, electron transfer subunit</fullName>
    </alternativeName>
</protein>
<evidence type="ECO:0000256" key="3">
    <source>
        <dbReference type="ARBA" id="ARBA00022630"/>
    </source>
</evidence>
<reference evidence="15 16" key="1">
    <citation type="journal article" date="2021" name="Int. J. Syst. Evol. Microbiol.">
        <title>Streptococcus vicugnae sp. nov., isolated from faeces of alpacas (Vicugna pacos) and cattle (Bos taurus), Streptococcus zalophi sp. nov., and Streptococcus pacificus sp. nov., isolated from respiratory tract of California sea lions (Zalophus californianus).</title>
        <authorList>
            <person name="Volokhov D.V."/>
            <person name="Zagorodnyaya T.A."/>
            <person name="Shen Z."/>
            <person name="Blom J."/>
            <person name="Furtak V.A."/>
            <person name="Eisenberg T."/>
            <person name="Fan P."/>
            <person name="Jeong K.C."/>
            <person name="Gao Y."/>
            <person name="Zhang S."/>
            <person name="Amselle M."/>
        </authorList>
    </citation>
    <scope>NUCLEOTIDE SEQUENCE [LARGE SCALE GENOMIC DNA]</scope>
    <source>
        <strain evidence="16">CSL7508-lung</strain>
    </source>
</reference>
<feature type="binding site" evidence="11 13">
    <location>
        <position position="246"/>
    </location>
    <ligand>
        <name>[2Fe-2S] cluster</name>
        <dbReference type="ChEBI" id="CHEBI:190135"/>
    </ligand>
</feature>
<dbReference type="InterPro" id="IPR050353">
    <property type="entry name" value="PyrK_electron_transfer"/>
</dbReference>
<dbReference type="GO" id="GO:0009055">
    <property type="term" value="F:electron transfer activity"/>
    <property type="evidence" value="ECO:0007669"/>
    <property type="project" value="UniProtKB-UniRule"/>
</dbReference>
<proteinExistence type="inferred from homology"/>
<dbReference type="PROSITE" id="PS51384">
    <property type="entry name" value="FAD_FR"/>
    <property type="match status" value="1"/>
</dbReference>
<accession>A0A934P9X0</accession>
<comment type="function">
    <text evidence="11">Responsible for channeling the electrons from the oxidation of dihydroorotate from the FMN redox center in the PyrD type B subunit to the ultimate electron acceptor NAD(+).</text>
</comment>
<dbReference type="HAMAP" id="MF_01211">
    <property type="entry name" value="DHODB_Fe_S_bind"/>
    <property type="match status" value="1"/>
</dbReference>
<name>A0A934P9X0_9STRE</name>
<keyword evidence="4 11" id="KW-0001">2Fe-2S</keyword>
<dbReference type="InterPro" id="IPR023455">
    <property type="entry name" value="Dihydroorotate_DHASE_ETsu"/>
</dbReference>